<keyword evidence="3" id="KW-1015">Disulfide bond</keyword>
<sequence length="264" mass="28070">MDRVPHLMEIHMFSRLGLSAGLIPLALAAALASSPASAFTDEEKKELGPVIREYLLQNPEVLQEAIAVLDARHNAAEAAERGKALGSMKPLLLDSPRGVVVGNPKGDVTLVEFFDYNCGYCKKALADLQELIKQDPNLRVVLREFPVLGQGSVEAAQVAVAVRMVAPEKYMAFHQALLNARGPADRAKALAAAKEVGIDPALIQKQASSPELNATLDESMKLAEALSLNGTPSYVVGDQVVVGAVGFDKLKAAIAESRAPKKAN</sequence>
<evidence type="ECO:0000259" key="6">
    <source>
        <dbReference type="PROSITE" id="PS51352"/>
    </source>
</evidence>
<organism evidence="7 8">
    <name type="scientific">Xanthobacter agilis</name>
    <dbReference type="NCBI Taxonomy" id="47492"/>
    <lineage>
        <taxon>Bacteria</taxon>
        <taxon>Pseudomonadati</taxon>
        <taxon>Pseudomonadota</taxon>
        <taxon>Alphaproteobacteria</taxon>
        <taxon>Hyphomicrobiales</taxon>
        <taxon>Xanthobacteraceae</taxon>
        <taxon>Xanthobacter</taxon>
    </lineage>
</organism>
<dbReference type="PANTHER" id="PTHR13887:SF14">
    <property type="entry name" value="DISULFIDE BOND FORMATION PROTEIN D"/>
    <property type="match status" value="1"/>
</dbReference>
<evidence type="ECO:0000313" key="7">
    <source>
        <dbReference type="EMBL" id="MDQ0504706.1"/>
    </source>
</evidence>
<protein>
    <submittedName>
        <fullName evidence="7">Protein-disulfide isomerase</fullName>
    </submittedName>
</protein>
<evidence type="ECO:0000256" key="5">
    <source>
        <dbReference type="SAM" id="SignalP"/>
    </source>
</evidence>
<keyword evidence="1 5" id="KW-0732">Signal</keyword>
<keyword evidence="2" id="KW-0560">Oxidoreductase</keyword>
<evidence type="ECO:0000256" key="2">
    <source>
        <dbReference type="ARBA" id="ARBA00023002"/>
    </source>
</evidence>
<gene>
    <name evidence="7" type="ORF">QOZ94_001488</name>
</gene>
<dbReference type="PROSITE" id="PS51352">
    <property type="entry name" value="THIOREDOXIN_2"/>
    <property type="match status" value="1"/>
</dbReference>
<keyword evidence="4" id="KW-0676">Redox-active center</keyword>
<comment type="caution">
    <text evidence="7">The sequence shown here is derived from an EMBL/GenBank/DDBJ whole genome shotgun (WGS) entry which is preliminary data.</text>
</comment>
<dbReference type="Proteomes" id="UP001241747">
    <property type="component" value="Unassembled WGS sequence"/>
</dbReference>
<dbReference type="InterPro" id="IPR036249">
    <property type="entry name" value="Thioredoxin-like_sf"/>
</dbReference>
<dbReference type="Gene3D" id="3.40.30.10">
    <property type="entry name" value="Glutaredoxin"/>
    <property type="match status" value="1"/>
</dbReference>
<feature type="signal peptide" evidence="5">
    <location>
        <begin position="1"/>
        <end position="38"/>
    </location>
</feature>
<dbReference type="InterPro" id="IPR001853">
    <property type="entry name" value="DSBA-like_thioredoxin_dom"/>
</dbReference>
<dbReference type="Pfam" id="PF18312">
    <property type="entry name" value="ScsC_N"/>
    <property type="match status" value="1"/>
</dbReference>
<reference evidence="7 8" key="1">
    <citation type="submission" date="2023-07" db="EMBL/GenBank/DDBJ databases">
        <title>Genomic Encyclopedia of Type Strains, Phase IV (KMG-IV): sequencing the most valuable type-strain genomes for metagenomic binning, comparative biology and taxonomic classification.</title>
        <authorList>
            <person name="Goeker M."/>
        </authorList>
    </citation>
    <scope>NUCLEOTIDE SEQUENCE [LARGE SCALE GENOMIC DNA]</scope>
    <source>
        <strain evidence="7 8">DSM 3770</strain>
    </source>
</reference>
<accession>A0ABU0LC65</accession>
<proteinExistence type="predicted"/>
<evidence type="ECO:0000256" key="3">
    <source>
        <dbReference type="ARBA" id="ARBA00023157"/>
    </source>
</evidence>
<dbReference type="GO" id="GO:0016853">
    <property type="term" value="F:isomerase activity"/>
    <property type="evidence" value="ECO:0007669"/>
    <property type="project" value="UniProtKB-KW"/>
</dbReference>
<keyword evidence="7" id="KW-0413">Isomerase</keyword>
<evidence type="ECO:0000256" key="4">
    <source>
        <dbReference type="ARBA" id="ARBA00023284"/>
    </source>
</evidence>
<evidence type="ECO:0000313" key="8">
    <source>
        <dbReference type="Proteomes" id="UP001241747"/>
    </source>
</evidence>
<name>A0ABU0LC65_XANAG</name>
<dbReference type="SUPFAM" id="SSF52833">
    <property type="entry name" value="Thioredoxin-like"/>
    <property type="match status" value="1"/>
</dbReference>
<dbReference type="Pfam" id="PF01323">
    <property type="entry name" value="DSBA"/>
    <property type="match status" value="1"/>
</dbReference>
<dbReference type="CDD" id="cd03023">
    <property type="entry name" value="DsbA_Com1_like"/>
    <property type="match status" value="1"/>
</dbReference>
<dbReference type="PANTHER" id="PTHR13887">
    <property type="entry name" value="GLUTATHIONE S-TRANSFERASE KAPPA"/>
    <property type="match status" value="1"/>
</dbReference>
<dbReference type="InterPro" id="IPR041205">
    <property type="entry name" value="ScsC_N"/>
</dbReference>
<keyword evidence="8" id="KW-1185">Reference proteome</keyword>
<evidence type="ECO:0000256" key="1">
    <source>
        <dbReference type="ARBA" id="ARBA00022729"/>
    </source>
</evidence>
<feature type="chain" id="PRO_5046077957" evidence="5">
    <location>
        <begin position="39"/>
        <end position="264"/>
    </location>
</feature>
<dbReference type="EMBL" id="JAUSVY010000003">
    <property type="protein sequence ID" value="MDQ0504706.1"/>
    <property type="molecule type" value="Genomic_DNA"/>
</dbReference>
<dbReference type="InterPro" id="IPR013766">
    <property type="entry name" value="Thioredoxin_domain"/>
</dbReference>
<feature type="domain" description="Thioredoxin" evidence="6">
    <location>
        <begin position="66"/>
        <end position="259"/>
    </location>
</feature>